<dbReference type="SMART" id="SM00256">
    <property type="entry name" value="FBOX"/>
    <property type="match status" value="1"/>
</dbReference>
<dbReference type="PANTHER" id="PTHR23015">
    <property type="entry name" value="UNCHARACTERIZED C.ELEGANS PROTEIN"/>
    <property type="match status" value="1"/>
</dbReference>
<name>E3M999_CAERE</name>
<dbReference type="KEGG" id="crq:GCK72_007627"/>
<dbReference type="OrthoDB" id="4878259at2759"/>
<dbReference type="PROSITE" id="PS50181">
    <property type="entry name" value="FBOX"/>
    <property type="match status" value="1"/>
</dbReference>
<dbReference type="InterPro" id="IPR036047">
    <property type="entry name" value="F-box-like_dom_sf"/>
</dbReference>
<dbReference type="HOGENOM" id="CLU_030831_0_1_1"/>
<dbReference type="GO" id="GO:0045087">
    <property type="term" value="P:innate immune response"/>
    <property type="evidence" value="ECO:0007669"/>
    <property type="project" value="TreeGrafter"/>
</dbReference>
<dbReference type="CTD" id="9805165"/>
<gene>
    <name evidence="1" type="ORF">CRE_14641</name>
</gene>
<dbReference type="PANTHER" id="PTHR23015:SF4">
    <property type="entry name" value="DUF38 DOMAIN-CONTAINING PROTEIN-RELATED"/>
    <property type="match status" value="1"/>
</dbReference>
<reference evidence="1" key="1">
    <citation type="submission" date="2007-07" db="EMBL/GenBank/DDBJ databases">
        <title>PCAP assembly of the Caenorhabditis remanei genome.</title>
        <authorList>
            <consortium name="The Caenorhabditis remanei Sequencing Consortium"/>
            <person name="Wilson R.K."/>
        </authorList>
    </citation>
    <scope>NUCLEOTIDE SEQUENCE [LARGE SCALE GENOMIC DNA]</scope>
    <source>
        <strain evidence="1">PB4641</strain>
    </source>
</reference>
<evidence type="ECO:0000313" key="2">
    <source>
        <dbReference type="Proteomes" id="UP000008281"/>
    </source>
</evidence>
<dbReference type="Pfam" id="PF01827">
    <property type="entry name" value="FTH"/>
    <property type="match status" value="1"/>
</dbReference>
<dbReference type="GeneID" id="9805165"/>
<dbReference type="InterPro" id="IPR001810">
    <property type="entry name" value="F-box_dom"/>
</dbReference>
<dbReference type="InterPro" id="IPR002900">
    <property type="entry name" value="DUF38/FTH_CAE_spp"/>
</dbReference>
<dbReference type="AlphaFoldDB" id="E3M999"/>
<evidence type="ECO:0000313" key="1">
    <source>
        <dbReference type="EMBL" id="EFO96233.1"/>
    </source>
</evidence>
<dbReference type="RefSeq" id="XP_003107175.2">
    <property type="nucleotide sequence ID" value="XM_003107127.2"/>
</dbReference>
<dbReference type="EMBL" id="DS268430">
    <property type="protein sequence ID" value="EFO96233.1"/>
    <property type="molecule type" value="Genomic_DNA"/>
</dbReference>
<keyword evidence="2" id="KW-1185">Reference proteome</keyword>
<sequence>MPLYNFFSCCIPSRPLKKEHAFLLDMPDVVTKEIFKNLDFGSIRMLRKVCHAFRDYIDCVKPDSNLKSIEMYVLQDMIFGLLSSPSQSTEDIKFSYKKYNELCKGLWGPRYAKFKNNTFDLYVDDSLWPALKHQKSLLDELCVMTFMDLVKNRQPVPQADGRLVAQNFEMLFDSLINALESRNRLLQVKSLIISVQGGDQLIQLLRHVDLKILKSLEVYRRLETESSYYYDEDNNEFVLDLDLLKDCKNLEKLHVVRFAVCSPFRMFTHIPDLKVHMQTIYCEDVLRFMQTTENSKISVSSQIRFGEFPDKSRFMEAIGLADDGSKPVHVFPSKLSLTYHPDLKCMDFSWEHNS</sequence>
<dbReference type="Proteomes" id="UP000008281">
    <property type="component" value="Unassembled WGS sequence"/>
</dbReference>
<dbReference type="Pfam" id="PF00646">
    <property type="entry name" value="F-box"/>
    <property type="match status" value="1"/>
</dbReference>
<proteinExistence type="predicted"/>
<dbReference type="SUPFAM" id="SSF81383">
    <property type="entry name" value="F-box domain"/>
    <property type="match status" value="1"/>
</dbReference>
<protein>
    <submittedName>
        <fullName evidence="1">Uncharacterized protein</fullName>
    </submittedName>
</protein>
<dbReference type="InterPro" id="IPR040161">
    <property type="entry name" value="FB224"/>
</dbReference>
<organism evidence="2">
    <name type="scientific">Caenorhabditis remanei</name>
    <name type="common">Caenorhabditis vulgaris</name>
    <dbReference type="NCBI Taxonomy" id="31234"/>
    <lineage>
        <taxon>Eukaryota</taxon>
        <taxon>Metazoa</taxon>
        <taxon>Ecdysozoa</taxon>
        <taxon>Nematoda</taxon>
        <taxon>Chromadorea</taxon>
        <taxon>Rhabditida</taxon>
        <taxon>Rhabditina</taxon>
        <taxon>Rhabditomorpha</taxon>
        <taxon>Rhabditoidea</taxon>
        <taxon>Rhabditidae</taxon>
        <taxon>Peloderinae</taxon>
        <taxon>Caenorhabditis</taxon>
    </lineage>
</organism>
<accession>E3M999</accession>